<dbReference type="PANTHER" id="PTHR34653">
    <property type="match status" value="1"/>
</dbReference>
<evidence type="ECO:0000313" key="7">
    <source>
        <dbReference type="Proteomes" id="UP000295832"/>
    </source>
</evidence>
<accession>A0A4R8GZ74</accession>
<comment type="subcellular location">
    <subcellularLocation>
        <location evidence="1 4">Bacterial flagellum basal body</location>
    </subcellularLocation>
</comment>
<evidence type="ECO:0000313" key="6">
    <source>
        <dbReference type="EMBL" id="TDX51936.1"/>
    </source>
</evidence>
<evidence type="ECO:0000256" key="1">
    <source>
        <dbReference type="ARBA" id="ARBA00004117"/>
    </source>
</evidence>
<organism evidence="6 7">
    <name type="scientific">Orenia marismortui</name>
    <dbReference type="NCBI Taxonomy" id="46469"/>
    <lineage>
        <taxon>Bacteria</taxon>
        <taxon>Bacillati</taxon>
        <taxon>Bacillota</taxon>
        <taxon>Clostridia</taxon>
        <taxon>Halanaerobiales</taxon>
        <taxon>Halobacteroidaceae</taxon>
        <taxon>Orenia</taxon>
    </lineage>
</organism>
<dbReference type="InterPro" id="IPR001624">
    <property type="entry name" value="FliE"/>
</dbReference>
<reference evidence="6 7" key="1">
    <citation type="submission" date="2019-03" db="EMBL/GenBank/DDBJ databases">
        <title>Subsurface microbial communities from deep shales in Ohio and West Virginia, USA.</title>
        <authorList>
            <person name="Wrighton K."/>
        </authorList>
    </citation>
    <scope>NUCLEOTIDE SEQUENCE [LARGE SCALE GENOMIC DNA]</scope>
    <source>
        <strain evidence="6 7">MSL 6dP</strain>
    </source>
</reference>
<evidence type="ECO:0000256" key="2">
    <source>
        <dbReference type="ARBA" id="ARBA00009272"/>
    </source>
</evidence>
<dbReference type="HAMAP" id="MF_00724">
    <property type="entry name" value="FliE"/>
    <property type="match status" value="1"/>
</dbReference>
<keyword evidence="6" id="KW-0966">Cell projection</keyword>
<keyword evidence="6" id="KW-0969">Cilium</keyword>
<dbReference type="GO" id="GO:0005198">
    <property type="term" value="F:structural molecule activity"/>
    <property type="evidence" value="ECO:0007669"/>
    <property type="project" value="UniProtKB-UniRule"/>
</dbReference>
<dbReference type="NCBIfam" id="TIGR00205">
    <property type="entry name" value="fliE"/>
    <property type="match status" value="1"/>
</dbReference>
<proteinExistence type="inferred from homology"/>
<dbReference type="AlphaFoldDB" id="A0A4R8GZ74"/>
<dbReference type="PRINTS" id="PR01006">
    <property type="entry name" value="FLGHOOKFLIE"/>
</dbReference>
<dbReference type="EMBL" id="SOEG01000009">
    <property type="protein sequence ID" value="TDX51936.1"/>
    <property type="molecule type" value="Genomic_DNA"/>
</dbReference>
<dbReference type="STRING" id="926561.GCA_000379025_02971"/>
<dbReference type="RefSeq" id="WP_134116185.1">
    <property type="nucleotide sequence ID" value="NZ_SOEG01000009.1"/>
</dbReference>
<keyword evidence="3 4" id="KW-0975">Bacterial flagellum</keyword>
<name>A0A4R8GZ74_9FIRM</name>
<sequence>MKIDQISNHSLMKVDKLDEKKDKYPSFANVMKESLQKVNTLQHAANKAGEDLALGKAENIHEVMITAQKAKLSLDLTTTITKKAIDAYKEVMRIQV</sequence>
<keyword evidence="7" id="KW-1185">Reference proteome</keyword>
<dbReference type="GO" id="GO:0071973">
    <property type="term" value="P:bacterial-type flagellum-dependent cell motility"/>
    <property type="evidence" value="ECO:0007669"/>
    <property type="project" value="InterPro"/>
</dbReference>
<gene>
    <name evidence="4" type="primary">fliE</name>
    <name evidence="6" type="ORF">C7959_10959</name>
</gene>
<dbReference type="GO" id="GO:0003774">
    <property type="term" value="F:cytoskeletal motor activity"/>
    <property type="evidence" value="ECO:0007669"/>
    <property type="project" value="InterPro"/>
</dbReference>
<evidence type="ECO:0000256" key="5">
    <source>
        <dbReference type="NCBIfam" id="TIGR00205"/>
    </source>
</evidence>
<dbReference type="GO" id="GO:0009425">
    <property type="term" value="C:bacterial-type flagellum basal body"/>
    <property type="evidence" value="ECO:0007669"/>
    <property type="project" value="UniProtKB-SubCell"/>
</dbReference>
<evidence type="ECO:0000256" key="3">
    <source>
        <dbReference type="ARBA" id="ARBA00023143"/>
    </source>
</evidence>
<dbReference type="Pfam" id="PF02049">
    <property type="entry name" value="FliE"/>
    <property type="match status" value="1"/>
</dbReference>
<comment type="caution">
    <text evidence="6">The sequence shown here is derived from an EMBL/GenBank/DDBJ whole genome shotgun (WGS) entry which is preliminary data.</text>
</comment>
<comment type="similarity">
    <text evidence="2 4">Belongs to the FliE family.</text>
</comment>
<evidence type="ECO:0000256" key="4">
    <source>
        <dbReference type="HAMAP-Rule" id="MF_00724"/>
    </source>
</evidence>
<keyword evidence="6" id="KW-0282">Flagellum</keyword>
<dbReference type="PANTHER" id="PTHR34653:SF1">
    <property type="entry name" value="FLAGELLAR HOOK-BASAL BODY COMPLEX PROTEIN FLIE"/>
    <property type="match status" value="1"/>
</dbReference>
<protein>
    <recommendedName>
        <fullName evidence="4 5">Flagellar hook-basal body complex protein FliE</fullName>
    </recommendedName>
</protein>
<dbReference type="Proteomes" id="UP000295832">
    <property type="component" value="Unassembled WGS sequence"/>
</dbReference>